<keyword evidence="2 7" id="KW-0813">Transport</keyword>
<dbReference type="Gene3D" id="1.10.3720.10">
    <property type="entry name" value="MetI-like"/>
    <property type="match status" value="1"/>
</dbReference>
<dbReference type="PROSITE" id="PS50928">
    <property type="entry name" value="ABC_TM1"/>
    <property type="match status" value="1"/>
</dbReference>
<keyword evidence="3" id="KW-1003">Cell membrane</keyword>
<protein>
    <submittedName>
        <fullName evidence="9">ABC transporter permease</fullName>
    </submittedName>
</protein>
<dbReference type="EMBL" id="DXBM01000025">
    <property type="protein sequence ID" value="HIZ45889.1"/>
    <property type="molecule type" value="Genomic_DNA"/>
</dbReference>
<feature type="transmembrane region" description="Helical" evidence="7">
    <location>
        <begin position="279"/>
        <end position="303"/>
    </location>
</feature>
<evidence type="ECO:0000256" key="5">
    <source>
        <dbReference type="ARBA" id="ARBA00022989"/>
    </source>
</evidence>
<feature type="transmembrane region" description="Helical" evidence="7">
    <location>
        <begin position="12"/>
        <end position="32"/>
    </location>
</feature>
<dbReference type="CDD" id="cd06261">
    <property type="entry name" value="TM_PBP2"/>
    <property type="match status" value="1"/>
</dbReference>
<sequence>METLRYVLKRVLQMIPVLIVSAIAIFLLMRLLPGDAALATLGDKIDPEVYAALREEMGLNQSLWTQFTVWVFALARGDLGTSVIYKIPVAGLVASRMQVTVLLAVVAVVMTVVIALPLGYLAGAKKGKLPDVVVRLLALLGLAAPSFWVGLMLLIVFGVRLAIFPTSGWGKTMGEHFWSLILPGFTLAFASIAVIVRNVRSNVVEVRNADYVSFGRSKGLSAWAISTGYILRNALIPTTTLLSMRIIGMLSGSVVIENIFGLPGIGSLLVQAVTGRDYAVVQACVLVFVIITLVVNLLTDILYTTLDHRIKLGGNEA</sequence>
<evidence type="ECO:0000256" key="7">
    <source>
        <dbReference type="RuleBase" id="RU363032"/>
    </source>
</evidence>
<dbReference type="Proteomes" id="UP000824062">
    <property type="component" value="Unassembled WGS sequence"/>
</dbReference>
<feature type="transmembrane region" description="Helical" evidence="7">
    <location>
        <begin position="99"/>
        <end position="120"/>
    </location>
</feature>
<reference evidence="9" key="2">
    <citation type="submission" date="2021-04" db="EMBL/GenBank/DDBJ databases">
        <authorList>
            <person name="Gilroy R."/>
        </authorList>
    </citation>
    <scope>NUCLEOTIDE SEQUENCE</scope>
    <source>
        <strain evidence="9">ChiHjej12B11-14209</strain>
    </source>
</reference>
<dbReference type="GO" id="GO:0005886">
    <property type="term" value="C:plasma membrane"/>
    <property type="evidence" value="ECO:0007669"/>
    <property type="project" value="UniProtKB-SubCell"/>
</dbReference>
<evidence type="ECO:0000313" key="10">
    <source>
        <dbReference type="Proteomes" id="UP000824062"/>
    </source>
</evidence>
<dbReference type="GO" id="GO:0055085">
    <property type="term" value="P:transmembrane transport"/>
    <property type="evidence" value="ECO:0007669"/>
    <property type="project" value="InterPro"/>
</dbReference>
<dbReference type="Pfam" id="PF19300">
    <property type="entry name" value="BPD_transp_1_N"/>
    <property type="match status" value="1"/>
</dbReference>
<dbReference type="InterPro" id="IPR035906">
    <property type="entry name" value="MetI-like_sf"/>
</dbReference>
<dbReference type="SUPFAM" id="SSF161098">
    <property type="entry name" value="MetI-like"/>
    <property type="match status" value="1"/>
</dbReference>
<feature type="transmembrane region" description="Helical" evidence="7">
    <location>
        <begin position="220"/>
        <end position="242"/>
    </location>
</feature>
<keyword evidence="5 7" id="KW-1133">Transmembrane helix</keyword>
<evidence type="ECO:0000256" key="1">
    <source>
        <dbReference type="ARBA" id="ARBA00004651"/>
    </source>
</evidence>
<proteinExistence type="inferred from homology"/>
<comment type="similarity">
    <text evidence="7">Belongs to the binding-protein-dependent transport system permease family.</text>
</comment>
<dbReference type="InterPro" id="IPR045621">
    <property type="entry name" value="BPD_transp_1_N"/>
</dbReference>
<evidence type="ECO:0000256" key="3">
    <source>
        <dbReference type="ARBA" id="ARBA00022475"/>
    </source>
</evidence>
<feature type="domain" description="ABC transmembrane type-1" evidence="8">
    <location>
        <begin position="97"/>
        <end position="299"/>
    </location>
</feature>
<dbReference type="InterPro" id="IPR000515">
    <property type="entry name" value="MetI-like"/>
</dbReference>
<keyword evidence="6 7" id="KW-0472">Membrane</keyword>
<gene>
    <name evidence="9" type="ORF">IAA19_02580</name>
</gene>
<accession>A0A9D2EXU6</accession>
<feature type="transmembrane region" description="Helical" evidence="7">
    <location>
        <begin position="132"/>
        <end position="157"/>
    </location>
</feature>
<feature type="transmembrane region" description="Helical" evidence="7">
    <location>
        <begin position="254"/>
        <end position="273"/>
    </location>
</feature>
<organism evidence="9 10">
    <name type="scientific">Candidatus Olsenella pullistercoris</name>
    <dbReference type="NCBI Taxonomy" id="2838712"/>
    <lineage>
        <taxon>Bacteria</taxon>
        <taxon>Bacillati</taxon>
        <taxon>Actinomycetota</taxon>
        <taxon>Coriobacteriia</taxon>
        <taxon>Coriobacteriales</taxon>
        <taxon>Atopobiaceae</taxon>
        <taxon>Olsenella</taxon>
    </lineage>
</organism>
<keyword evidence="4 7" id="KW-0812">Transmembrane</keyword>
<dbReference type="PANTHER" id="PTHR43163">
    <property type="entry name" value="DIPEPTIDE TRANSPORT SYSTEM PERMEASE PROTEIN DPPB-RELATED"/>
    <property type="match status" value="1"/>
</dbReference>
<evidence type="ECO:0000259" key="8">
    <source>
        <dbReference type="PROSITE" id="PS50928"/>
    </source>
</evidence>
<comment type="subcellular location">
    <subcellularLocation>
        <location evidence="1 7">Cell membrane</location>
        <topology evidence="1 7">Multi-pass membrane protein</topology>
    </subcellularLocation>
</comment>
<comment type="caution">
    <text evidence="9">The sequence shown here is derived from an EMBL/GenBank/DDBJ whole genome shotgun (WGS) entry which is preliminary data.</text>
</comment>
<dbReference type="Pfam" id="PF00528">
    <property type="entry name" value="BPD_transp_1"/>
    <property type="match status" value="1"/>
</dbReference>
<dbReference type="PANTHER" id="PTHR43163:SF7">
    <property type="entry name" value="DIPEPTIDE-TRANSPORT INTEGRAL MEMBRANE PROTEIN ABC TRANSPORTER DPPB-RELATED"/>
    <property type="match status" value="1"/>
</dbReference>
<reference evidence="9" key="1">
    <citation type="journal article" date="2021" name="PeerJ">
        <title>Extensive microbial diversity within the chicken gut microbiome revealed by metagenomics and culture.</title>
        <authorList>
            <person name="Gilroy R."/>
            <person name="Ravi A."/>
            <person name="Getino M."/>
            <person name="Pursley I."/>
            <person name="Horton D.L."/>
            <person name="Alikhan N.F."/>
            <person name="Baker D."/>
            <person name="Gharbi K."/>
            <person name="Hall N."/>
            <person name="Watson M."/>
            <person name="Adriaenssens E.M."/>
            <person name="Foster-Nyarko E."/>
            <person name="Jarju S."/>
            <person name="Secka A."/>
            <person name="Antonio M."/>
            <person name="Oren A."/>
            <person name="Chaudhuri R.R."/>
            <person name="La Ragione R."/>
            <person name="Hildebrand F."/>
            <person name="Pallen M.J."/>
        </authorList>
    </citation>
    <scope>NUCLEOTIDE SEQUENCE</scope>
    <source>
        <strain evidence="9">ChiHjej12B11-14209</strain>
    </source>
</reference>
<evidence type="ECO:0000313" key="9">
    <source>
        <dbReference type="EMBL" id="HIZ45889.1"/>
    </source>
</evidence>
<evidence type="ECO:0000256" key="2">
    <source>
        <dbReference type="ARBA" id="ARBA00022448"/>
    </source>
</evidence>
<name>A0A9D2EXU6_9ACTN</name>
<feature type="transmembrane region" description="Helical" evidence="7">
    <location>
        <begin position="177"/>
        <end position="200"/>
    </location>
</feature>
<dbReference type="AlphaFoldDB" id="A0A9D2EXU6"/>
<evidence type="ECO:0000256" key="4">
    <source>
        <dbReference type="ARBA" id="ARBA00022692"/>
    </source>
</evidence>
<evidence type="ECO:0000256" key="6">
    <source>
        <dbReference type="ARBA" id="ARBA00023136"/>
    </source>
</evidence>